<dbReference type="EMBL" id="JBHRXE010000033">
    <property type="protein sequence ID" value="MFC3570140.1"/>
    <property type="molecule type" value="Genomic_DNA"/>
</dbReference>
<dbReference type="InterPro" id="IPR006076">
    <property type="entry name" value="FAD-dep_OxRdtase"/>
</dbReference>
<organism evidence="3 4">
    <name type="scientific">Paracoccus simplex</name>
    <dbReference type="NCBI Taxonomy" id="2086346"/>
    <lineage>
        <taxon>Bacteria</taxon>
        <taxon>Pseudomonadati</taxon>
        <taxon>Pseudomonadota</taxon>
        <taxon>Alphaproteobacteria</taxon>
        <taxon>Rhodobacterales</taxon>
        <taxon>Paracoccaceae</taxon>
        <taxon>Paracoccus</taxon>
    </lineage>
</organism>
<dbReference type="Gene3D" id="3.30.9.10">
    <property type="entry name" value="D-Amino Acid Oxidase, subunit A, domain 2"/>
    <property type="match status" value="1"/>
</dbReference>
<reference evidence="4" key="1">
    <citation type="journal article" date="2019" name="Int. J. Syst. Evol. Microbiol.">
        <title>The Global Catalogue of Microorganisms (GCM) 10K type strain sequencing project: providing services to taxonomists for standard genome sequencing and annotation.</title>
        <authorList>
            <consortium name="The Broad Institute Genomics Platform"/>
            <consortium name="The Broad Institute Genome Sequencing Center for Infectious Disease"/>
            <person name="Wu L."/>
            <person name="Ma J."/>
        </authorList>
    </citation>
    <scope>NUCLEOTIDE SEQUENCE [LARGE SCALE GENOMIC DNA]</scope>
    <source>
        <strain evidence="4">VKM B-3226</strain>
    </source>
</reference>
<dbReference type="InterPro" id="IPR036188">
    <property type="entry name" value="FAD/NAD-bd_sf"/>
</dbReference>
<proteinExistence type="predicted"/>
<name>A0ABV7RZ25_9RHOB</name>
<sequence>MSSAAPHSGRSAELLVIGGGIHGCSAALHAARRGMSVIVLEKDSIGRHASGVNAGGVRRLGRHYAEVPISQHSMQIWYGIADLLDDDCGFQIAPQIKVAETEAELARLAARAADLRAMGFDHEVMLDRAALRRLLPAVADHALGGLAALRDGFAQPYKTTFAFQRKAAASGVRFHEGCPATAIRRDADWIVTTPQGDFRAPHLLNAAGAWGGRLAGMLGEPAPVEAIAPMMLVTNRLPHFCDAVVGATGRPLSFKQMPNGTVVIGGGRRGRADAASNLSEILFPELRLTAQVAAELFPIMRDAQIVRSWSGVEARMPDDIPVIGASARHEGLFHAFGFSAHGFQMGPGVGEIMAGLIATGGTNAPLAPFSIARFAA</sequence>
<dbReference type="PRINTS" id="PR00411">
    <property type="entry name" value="PNDRDTASEI"/>
</dbReference>
<keyword evidence="1 3" id="KW-0560">Oxidoreductase</keyword>
<accession>A0ABV7RZ25</accession>
<dbReference type="RefSeq" id="WP_379030747.1">
    <property type="nucleotide sequence ID" value="NZ_JBHRXE010000033.1"/>
</dbReference>
<dbReference type="SUPFAM" id="SSF51905">
    <property type="entry name" value="FAD/NAD(P)-binding domain"/>
    <property type="match status" value="1"/>
</dbReference>
<evidence type="ECO:0000313" key="3">
    <source>
        <dbReference type="EMBL" id="MFC3570140.1"/>
    </source>
</evidence>
<dbReference type="Pfam" id="PF01266">
    <property type="entry name" value="DAO"/>
    <property type="match status" value="1"/>
</dbReference>
<dbReference type="PANTHER" id="PTHR13847">
    <property type="entry name" value="SARCOSINE DEHYDROGENASE-RELATED"/>
    <property type="match status" value="1"/>
</dbReference>
<dbReference type="Proteomes" id="UP001595596">
    <property type="component" value="Unassembled WGS sequence"/>
</dbReference>
<dbReference type="EC" id="1.-.-.-" evidence="3"/>
<dbReference type="Gene3D" id="3.50.50.60">
    <property type="entry name" value="FAD/NAD(P)-binding domain"/>
    <property type="match status" value="1"/>
</dbReference>
<feature type="domain" description="FAD dependent oxidoreductase" evidence="2">
    <location>
        <begin position="14"/>
        <end position="355"/>
    </location>
</feature>
<keyword evidence="4" id="KW-1185">Reference proteome</keyword>
<gene>
    <name evidence="3" type="ORF">ACFOMP_11820</name>
</gene>
<evidence type="ECO:0000313" key="4">
    <source>
        <dbReference type="Proteomes" id="UP001595596"/>
    </source>
</evidence>
<dbReference type="GO" id="GO:0016491">
    <property type="term" value="F:oxidoreductase activity"/>
    <property type="evidence" value="ECO:0007669"/>
    <property type="project" value="UniProtKB-KW"/>
</dbReference>
<comment type="caution">
    <text evidence="3">The sequence shown here is derived from an EMBL/GenBank/DDBJ whole genome shotgun (WGS) entry which is preliminary data.</text>
</comment>
<evidence type="ECO:0000259" key="2">
    <source>
        <dbReference type="Pfam" id="PF01266"/>
    </source>
</evidence>
<evidence type="ECO:0000256" key="1">
    <source>
        <dbReference type="ARBA" id="ARBA00023002"/>
    </source>
</evidence>
<protein>
    <submittedName>
        <fullName evidence="3">NAD(P)/FAD-dependent oxidoreductase</fullName>
        <ecNumber evidence="3">1.-.-.-</ecNumber>
    </submittedName>
</protein>